<organism evidence="1 2">
    <name type="scientific">Mucilaginibacter jinjuensis</name>
    <dbReference type="NCBI Taxonomy" id="1176721"/>
    <lineage>
        <taxon>Bacteria</taxon>
        <taxon>Pseudomonadati</taxon>
        <taxon>Bacteroidota</taxon>
        <taxon>Sphingobacteriia</taxon>
        <taxon>Sphingobacteriales</taxon>
        <taxon>Sphingobacteriaceae</taxon>
        <taxon>Mucilaginibacter</taxon>
    </lineage>
</organism>
<keyword evidence="2" id="KW-1185">Reference proteome</keyword>
<reference evidence="1 2" key="1">
    <citation type="submission" date="2023-02" db="EMBL/GenBank/DDBJ databases">
        <title>Genome sequence of Mucilaginibacter jinjuensis strain KACC 16571.</title>
        <authorList>
            <person name="Kim S."/>
            <person name="Heo J."/>
            <person name="Kwon S.-W."/>
        </authorList>
    </citation>
    <scope>NUCLEOTIDE SEQUENCE [LARGE SCALE GENOMIC DNA]</scope>
    <source>
        <strain evidence="1 2">KACC 16571</strain>
    </source>
</reference>
<dbReference type="EMBL" id="CP117167">
    <property type="protein sequence ID" value="WCT09876.1"/>
    <property type="molecule type" value="Genomic_DNA"/>
</dbReference>
<dbReference type="RefSeq" id="WP_273627971.1">
    <property type="nucleotide sequence ID" value="NZ_CP117167.1"/>
</dbReference>
<evidence type="ECO:0000313" key="1">
    <source>
        <dbReference type="EMBL" id="WCT09876.1"/>
    </source>
</evidence>
<dbReference type="Proteomes" id="UP001216139">
    <property type="component" value="Chromosome"/>
</dbReference>
<accession>A0ABY7T2C3</accession>
<proteinExistence type="predicted"/>
<name>A0ABY7T2C3_9SPHI</name>
<sequence length="66" mass="7916">MHEYELLLKQRDEMDLKLNLLNEDYRNCKGNDLQSIYIAGKIAVYTLQLCNILKHLAAYQQFRNKR</sequence>
<evidence type="ECO:0000313" key="2">
    <source>
        <dbReference type="Proteomes" id="UP001216139"/>
    </source>
</evidence>
<protein>
    <submittedName>
        <fullName evidence="1">Uncharacterized protein</fullName>
    </submittedName>
</protein>
<gene>
    <name evidence="1" type="ORF">PQO05_14170</name>
</gene>